<dbReference type="Gene3D" id="3.90.75.20">
    <property type="match status" value="1"/>
</dbReference>
<dbReference type="Pfam" id="PF13392">
    <property type="entry name" value="HNH_3"/>
    <property type="match status" value="1"/>
</dbReference>
<dbReference type="GO" id="GO:0004519">
    <property type="term" value="F:endonuclease activity"/>
    <property type="evidence" value="ECO:0007669"/>
    <property type="project" value="UniProtKB-KW"/>
</dbReference>
<dbReference type="GO" id="GO:0016787">
    <property type="term" value="F:hydrolase activity"/>
    <property type="evidence" value="ECO:0007669"/>
    <property type="project" value="UniProtKB-KW"/>
</dbReference>
<proteinExistence type="predicted"/>
<feature type="domain" description="HNH nuclease" evidence="1">
    <location>
        <begin position="58"/>
        <end position="107"/>
    </location>
</feature>
<reference evidence="2 3" key="1">
    <citation type="submission" date="2024-09" db="EMBL/GenBank/DDBJ databases">
        <authorList>
            <person name="Sun Q."/>
            <person name="Mori K."/>
        </authorList>
    </citation>
    <scope>NUCLEOTIDE SEQUENCE [LARGE SCALE GENOMIC DNA]</scope>
    <source>
        <strain evidence="2 3">CCM 7650</strain>
    </source>
</reference>
<dbReference type="EMBL" id="JBHLWI010000003">
    <property type="protein sequence ID" value="MFC0261385.1"/>
    <property type="molecule type" value="Genomic_DNA"/>
</dbReference>
<keyword evidence="2" id="KW-0378">Hydrolase</keyword>
<keyword evidence="2" id="KW-0255">Endonuclease</keyword>
<protein>
    <submittedName>
        <fullName evidence="2">HNH endonuclease signature motif containing protein</fullName>
        <ecNumber evidence="2">3.1.-.-</ecNumber>
    </submittedName>
</protein>
<dbReference type="RefSeq" id="WP_382385835.1">
    <property type="nucleotide sequence ID" value="NZ_JBHLWI010000003.1"/>
</dbReference>
<comment type="caution">
    <text evidence="2">The sequence shown here is derived from an EMBL/GenBank/DDBJ whole genome shotgun (WGS) entry which is preliminary data.</text>
</comment>
<dbReference type="InterPro" id="IPR044925">
    <property type="entry name" value="His-Me_finger_sf"/>
</dbReference>
<dbReference type="InterPro" id="IPR003615">
    <property type="entry name" value="HNH_nuc"/>
</dbReference>
<dbReference type="SUPFAM" id="SSF54060">
    <property type="entry name" value="His-Me finger endonucleases"/>
    <property type="match status" value="1"/>
</dbReference>
<dbReference type="SMART" id="SM00507">
    <property type="entry name" value="HNHc"/>
    <property type="match status" value="1"/>
</dbReference>
<organism evidence="2 3">
    <name type="scientific">Fontibacter flavus</name>
    <dbReference type="NCBI Taxonomy" id="654838"/>
    <lineage>
        <taxon>Bacteria</taxon>
        <taxon>Pseudomonadati</taxon>
        <taxon>Bacteroidota</taxon>
        <taxon>Cytophagia</taxon>
        <taxon>Cytophagales</taxon>
        <taxon>Cyclobacteriaceae</taxon>
        <taxon>Fontibacter</taxon>
    </lineage>
</organism>
<keyword evidence="3" id="KW-1185">Reference proteome</keyword>
<name>A0ABV6FNE2_9BACT</name>
<sequence length="329" mass="38002">MTVNLNDFEREAECFYKNERYSVRDNGSVFRHSRKNRPLRKLDNQWTFGTPNNYGYMLIASEVVHRIVAYAFLGEPPTAQHIVDHIDTNRQNNRPENLRWLTKLENILKNPITVKKIIFYCGSIEAFIEDPSILKNYVNEDRNFGWMRAVTPEEARISWEHLSNWANKENDDTSSKGGSLGEWIFKDNQNPYSFQEISEFVTSLTPNAVQKNWKIPSEFPCCPQVGADNPIDTYAANLKIRETFSHNKYTNSIIENFAASLDKNTLWILCKSSDVNAIKPWSLAQVTFENDLFVHANLGSFFKKDSAEKQFTLAQGLEWTGDDTLDDFS</sequence>
<evidence type="ECO:0000313" key="3">
    <source>
        <dbReference type="Proteomes" id="UP001589797"/>
    </source>
</evidence>
<dbReference type="EC" id="3.1.-.-" evidence="2"/>
<accession>A0ABV6FNE2</accession>
<evidence type="ECO:0000259" key="1">
    <source>
        <dbReference type="SMART" id="SM00507"/>
    </source>
</evidence>
<dbReference type="Proteomes" id="UP001589797">
    <property type="component" value="Unassembled WGS sequence"/>
</dbReference>
<keyword evidence="2" id="KW-0540">Nuclease</keyword>
<gene>
    <name evidence="2" type="ORF">ACFFIP_01735</name>
</gene>
<evidence type="ECO:0000313" key="2">
    <source>
        <dbReference type="EMBL" id="MFC0261385.1"/>
    </source>
</evidence>